<protein>
    <submittedName>
        <fullName evidence="3">Putative Rely DNA-binding domain-containing protein</fullName>
    </submittedName>
</protein>
<sequence>MRLGSSLRQRVVSHPQAVNPAATVNTPVIMAQSTILLESFHQVKTLDPSPGEHLQTGGLGQTPSLSPNTNRGLDQTRSLSPNIYGEFAQTSSQSSNMFGMESMLFEDLISLEQEHLSRRPEVCFVSQPAAKFHFRYLKDQGSHGHVKAATSAFRYPAIQLKNFSGNVEVRVQLYAWDPDPAQRRPNSVVRLQRTKGRGRSGYEEKDQLNDLAEEWVLHVPENIHHNCELRDFSIFKLTKDNLRSLGKTSEEADILCREYNKLSVCLRVTAYQDNSLVAGPIFSSEITNLNDIDVKVEDDDGWSVNCSQLEVHYQHTVVC</sequence>
<keyword evidence="4" id="KW-1185">Reference proteome</keyword>
<dbReference type="AlphaFoldDB" id="A0A8J5MTX7"/>
<comment type="caution">
    <text evidence="3">The sequence shown here is derived from an EMBL/GenBank/DDBJ whole genome shotgun (WGS) entry which is preliminary data.</text>
</comment>
<evidence type="ECO:0000259" key="2">
    <source>
        <dbReference type="PROSITE" id="PS50254"/>
    </source>
</evidence>
<accession>A0A8J5MTX7</accession>
<evidence type="ECO:0000256" key="1">
    <source>
        <dbReference type="SAM" id="MobiDB-lite"/>
    </source>
</evidence>
<evidence type="ECO:0000313" key="4">
    <source>
        <dbReference type="Proteomes" id="UP000747542"/>
    </source>
</evidence>
<dbReference type="GO" id="GO:0006357">
    <property type="term" value="P:regulation of transcription by RNA polymerase II"/>
    <property type="evidence" value="ECO:0007669"/>
    <property type="project" value="UniProtKB-ARBA"/>
</dbReference>
<feature type="domain" description="RHD" evidence="2">
    <location>
        <begin position="117"/>
        <end position="196"/>
    </location>
</feature>
<organism evidence="3 4">
    <name type="scientific">Homarus americanus</name>
    <name type="common">American lobster</name>
    <dbReference type="NCBI Taxonomy" id="6706"/>
    <lineage>
        <taxon>Eukaryota</taxon>
        <taxon>Metazoa</taxon>
        <taxon>Ecdysozoa</taxon>
        <taxon>Arthropoda</taxon>
        <taxon>Crustacea</taxon>
        <taxon>Multicrustacea</taxon>
        <taxon>Malacostraca</taxon>
        <taxon>Eumalacostraca</taxon>
        <taxon>Eucarida</taxon>
        <taxon>Decapoda</taxon>
        <taxon>Pleocyemata</taxon>
        <taxon>Astacidea</taxon>
        <taxon>Nephropoidea</taxon>
        <taxon>Nephropidae</taxon>
        <taxon>Homarus</taxon>
    </lineage>
</organism>
<proteinExistence type="predicted"/>
<name>A0A8J5MTX7_HOMAM</name>
<dbReference type="Gene3D" id="2.60.40.340">
    <property type="entry name" value="Rel homology domain (RHD), DNA-binding domain"/>
    <property type="match status" value="1"/>
</dbReference>
<keyword evidence="3" id="KW-0238">DNA-binding</keyword>
<feature type="non-terminal residue" evidence="3">
    <location>
        <position position="1"/>
    </location>
</feature>
<dbReference type="GO" id="GO:0003700">
    <property type="term" value="F:DNA-binding transcription factor activity"/>
    <property type="evidence" value="ECO:0007669"/>
    <property type="project" value="InterPro"/>
</dbReference>
<evidence type="ECO:0000313" key="3">
    <source>
        <dbReference type="EMBL" id="KAG7163476.1"/>
    </source>
</evidence>
<gene>
    <name evidence="3" type="ORF">Hamer_G004631</name>
</gene>
<dbReference type="Pfam" id="PF00554">
    <property type="entry name" value="RHD_DNA_bind"/>
    <property type="match status" value="1"/>
</dbReference>
<dbReference type="GO" id="GO:0003677">
    <property type="term" value="F:DNA binding"/>
    <property type="evidence" value="ECO:0007669"/>
    <property type="project" value="UniProtKB-KW"/>
</dbReference>
<dbReference type="InterPro" id="IPR011539">
    <property type="entry name" value="RHD_DNA_bind_dom"/>
</dbReference>
<dbReference type="EMBL" id="JAHLQT010026473">
    <property type="protein sequence ID" value="KAG7163476.1"/>
    <property type="molecule type" value="Genomic_DNA"/>
</dbReference>
<dbReference type="SUPFAM" id="SSF49417">
    <property type="entry name" value="p53-like transcription factors"/>
    <property type="match status" value="1"/>
</dbReference>
<feature type="compositionally biased region" description="Polar residues" evidence="1">
    <location>
        <begin position="61"/>
        <end position="77"/>
    </location>
</feature>
<dbReference type="Proteomes" id="UP000747542">
    <property type="component" value="Unassembled WGS sequence"/>
</dbReference>
<dbReference type="InterPro" id="IPR008967">
    <property type="entry name" value="p53-like_TF_DNA-bd_sf"/>
</dbReference>
<feature type="region of interest" description="Disordered" evidence="1">
    <location>
        <begin position="46"/>
        <end position="77"/>
    </location>
</feature>
<reference evidence="3" key="1">
    <citation type="journal article" date="2021" name="Sci. Adv.">
        <title>The American lobster genome reveals insights on longevity, neural, and immune adaptations.</title>
        <authorList>
            <person name="Polinski J.M."/>
            <person name="Zimin A.V."/>
            <person name="Clark K.F."/>
            <person name="Kohn A.B."/>
            <person name="Sadowski N."/>
            <person name="Timp W."/>
            <person name="Ptitsyn A."/>
            <person name="Khanna P."/>
            <person name="Romanova D.Y."/>
            <person name="Williams P."/>
            <person name="Greenwood S.J."/>
            <person name="Moroz L.L."/>
            <person name="Walt D.R."/>
            <person name="Bodnar A.G."/>
        </authorList>
    </citation>
    <scope>NUCLEOTIDE SEQUENCE</scope>
    <source>
        <strain evidence="3">GMGI-L3</strain>
    </source>
</reference>
<dbReference type="PROSITE" id="PS50254">
    <property type="entry name" value="REL_2"/>
    <property type="match status" value="1"/>
</dbReference>
<dbReference type="InterPro" id="IPR037059">
    <property type="entry name" value="RHD_DNA_bind_dom_sf"/>
</dbReference>